<evidence type="ECO:0000313" key="4">
    <source>
        <dbReference type="EMBL" id="MFC4108705.1"/>
    </source>
</evidence>
<comment type="caution">
    <text evidence="4">The sequence shown here is derived from an EMBL/GenBank/DDBJ whole genome shotgun (WGS) entry which is preliminary data.</text>
</comment>
<evidence type="ECO:0000256" key="1">
    <source>
        <dbReference type="SAM" id="MobiDB-lite"/>
    </source>
</evidence>
<feature type="region of interest" description="Disordered" evidence="1">
    <location>
        <begin position="38"/>
        <end position="67"/>
    </location>
</feature>
<feature type="signal peptide" evidence="2">
    <location>
        <begin position="1"/>
        <end position="20"/>
    </location>
</feature>
<evidence type="ECO:0000256" key="2">
    <source>
        <dbReference type="SAM" id="SignalP"/>
    </source>
</evidence>
<organism evidence="4 5">
    <name type="scientific">Micromonospora zhanjiangensis</name>
    <dbReference type="NCBI Taxonomy" id="1522057"/>
    <lineage>
        <taxon>Bacteria</taxon>
        <taxon>Bacillati</taxon>
        <taxon>Actinomycetota</taxon>
        <taxon>Actinomycetes</taxon>
        <taxon>Micromonosporales</taxon>
        <taxon>Micromonosporaceae</taxon>
        <taxon>Micromonospora</taxon>
    </lineage>
</organism>
<name>A0ABV8KRD1_9ACTN</name>
<keyword evidence="2" id="KW-0732">Signal</keyword>
<evidence type="ECO:0000313" key="5">
    <source>
        <dbReference type="Proteomes" id="UP001595868"/>
    </source>
</evidence>
<protein>
    <submittedName>
        <fullName evidence="4">DUF3152 domain-containing protein</fullName>
    </submittedName>
</protein>
<evidence type="ECO:0000259" key="3">
    <source>
        <dbReference type="Pfam" id="PF11350"/>
    </source>
</evidence>
<dbReference type="RefSeq" id="WP_377549326.1">
    <property type="nucleotide sequence ID" value="NZ_JBHSBN010000017.1"/>
</dbReference>
<accession>A0ABV8KRD1</accession>
<dbReference type="SUPFAM" id="SSF55486">
    <property type="entry name" value="Metalloproteases ('zincins'), catalytic domain"/>
    <property type="match status" value="1"/>
</dbReference>
<proteinExistence type="predicted"/>
<feature type="chain" id="PRO_5046241569" evidence="2">
    <location>
        <begin position="21"/>
        <end position="269"/>
    </location>
</feature>
<reference evidence="5" key="1">
    <citation type="journal article" date="2019" name="Int. J. Syst. Evol. Microbiol.">
        <title>The Global Catalogue of Microorganisms (GCM) 10K type strain sequencing project: providing services to taxonomists for standard genome sequencing and annotation.</title>
        <authorList>
            <consortium name="The Broad Institute Genomics Platform"/>
            <consortium name="The Broad Institute Genome Sequencing Center for Infectious Disease"/>
            <person name="Wu L."/>
            <person name="Ma J."/>
        </authorList>
    </citation>
    <scope>NUCLEOTIDE SEQUENCE [LARGE SCALE GENOMIC DNA]</scope>
    <source>
        <strain evidence="5">2902at01</strain>
    </source>
</reference>
<feature type="domain" description="DUF3152" evidence="3">
    <location>
        <begin position="71"/>
        <end position="238"/>
    </location>
</feature>
<sequence length="269" mass="28026">MFTVLAVLAGLGLAAGGAYAAKGGKLGDWSLDALSGKGDAAAVPPTGSPTPVRVGTPRQATAGPSTVAEPTVTYAQRGTGTWRTAKEQGAVAGRSGQLLRYRVAVEGGIGNIDLERFAGQVAAILADPRGWTGGGRWRLQRVGPRVAADFTVQLATPVTRSRLCGDTTDLYTSCRVGDQVVLNVARWVRGVPQFGGDLTTYRQYLVTHEVGHRLGHGHELCPKAGGPAPVMQQQTLGLHGCLPNAWPRPKDADFAGPPGAYDDPIPTDG</sequence>
<dbReference type="Proteomes" id="UP001595868">
    <property type="component" value="Unassembled WGS sequence"/>
</dbReference>
<dbReference type="InterPro" id="IPR022603">
    <property type="entry name" value="DUF3152"/>
</dbReference>
<gene>
    <name evidence="4" type="ORF">ACFOX0_22565</name>
</gene>
<dbReference type="Pfam" id="PF11350">
    <property type="entry name" value="DUF3152"/>
    <property type="match status" value="1"/>
</dbReference>
<dbReference type="EMBL" id="JBHSBN010000017">
    <property type="protein sequence ID" value="MFC4108705.1"/>
    <property type="molecule type" value="Genomic_DNA"/>
</dbReference>
<keyword evidence="5" id="KW-1185">Reference proteome</keyword>